<organism evidence="1 2">
    <name type="scientific">Gossypium arboreum</name>
    <name type="common">Tree cotton</name>
    <name type="synonym">Gossypium nanking</name>
    <dbReference type="NCBI Taxonomy" id="29729"/>
    <lineage>
        <taxon>Eukaryota</taxon>
        <taxon>Viridiplantae</taxon>
        <taxon>Streptophyta</taxon>
        <taxon>Embryophyta</taxon>
        <taxon>Tracheophyta</taxon>
        <taxon>Spermatophyta</taxon>
        <taxon>Magnoliopsida</taxon>
        <taxon>eudicotyledons</taxon>
        <taxon>Gunneridae</taxon>
        <taxon>Pentapetalae</taxon>
        <taxon>rosids</taxon>
        <taxon>malvids</taxon>
        <taxon>Malvales</taxon>
        <taxon>Malvaceae</taxon>
        <taxon>Malvoideae</taxon>
        <taxon>Gossypium</taxon>
    </lineage>
</organism>
<accession>A0A0B0NH71</accession>
<reference evidence="2" key="1">
    <citation type="submission" date="2014-09" db="EMBL/GenBank/DDBJ databases">
        <authorList>
            <person name="Mudge J."/>
            <person name="Ramaraj T."/>
            <person name="Lindquist I.E."/>
            <person name="Bharti A.K."/>
            <person name="Sundararajan A."/>
            <person name="Cameron C.T."/>
            <person name="Woodward J.E."/>
            <person name="May G.D."/>
            <person name="Brubaker C."/>
            <person name="Broadhvest J."/>
            <person name="Wilkins T.A."/>
        </authorList>
    </citation>
    <scope>NUCLEOTIDE SEQUENCE</scope>
    <source>
        <strain evidence="2">cv. AKA8401</strain>
    </source>
</reference>
<evidence type="ECO:0000313" key="2">
    <source>
        <dbReference type="Proteomes" id="UP000032142"/>
    </source>
</evidence>
<dbReference type="AlphaFoldDB" id="A0A0B0NH71"/>
<name>A0A0B0NH71_GOSAR</name>
<protein>
    <submittedName>
        <fullName evidence="1">Uncharacterized protein</fullName>
    </submittedName>
</protein>
<dbReference type="Proteomes" id="UP000032142">
    <property type="component" value="Unassembled WGS sequence"/>
</dbReference>
<keyword evidence="2" id="KW-1185">Reference proteome</keyword>
<sequence length="30" mass="3470">MIHKTEFTRHVQEDDVVTSAKSDLISLKLQ</sequence>
<proteinExistence type="predicted"/>
<gene>
    <name evidence="1" type="ORF">F383_15194</name>
</gene>
<dbReference type="EMBL" id="KN393813">
    <property type="protein sequence ID" value="KHG10411.1"/>
    <property type="molecule type" value="Genomic_DNA"/>
</dbReference>
<evidence type="ECO:0000313" key="1">
    <source>
        <dbReference type="EMBL" id="KHG10411.1"/>
    </source>
</evidence>